<gene>
    <name evidence="1" type="ORF">OQZ29_07280</name>
</gene>
<dbReference type="PANTHER" id="PTHR38436">
    <property type="entry name" value="POLYKETIDE CYCLASE SNOAL-LIKE DOMAIN"/>
    <property type="match status" value="1"/>
</dbReference>
<protein>
    <submittedName>
        <fullName evidence="1">Ester cyclase</fullName>
    </submittedName>
</protein>
<evidence type="ECO:0000313" key="2">
    <source>
        <dbReference type="Proteomes" id="UP001142592"/>
    </source>
</evidence>
<organism evidence="1 2">
    <name type="scientific">Pedobacter agri</name>
    <dbReference type="NCBI Taxonomy" id="454586"/>
    <lineage>
        <taxon>Bacteria</taxon>
        <taxon>Pseudomonadati</taxon>
        <taxon>Bacteroidota</taxon>
        <taxon>Sphingobacteriia</taxon>
        <taxon>Sphingobacteriales</taxon>
        <taxon>Sphingobacteriaceae</taxon>
        <taxon>Pedobacter</taxon>
    </lineage>
</organism>
<dbReference type="Gene3D" id="3.10.450.50">
    <property type="match status" value="1"/>
</dbReference>
<dbReference type="InterPro" id="IPR009959">
    <property type="entry name" value="Cyclase_SnoaL-like"/>
</dbReference>
<dbReference type="AlphaFoldDB" id="A0A9X3DEB0"/>
<dbReference type="EMBL" id="JAPJUH010000002">
    <property type="protein sequence ID" value="MCX3264540.1"/>
    <property type="molecule type" value="Genomic_DNA"/>
</dbReference>
<accession>A0A9X3DEB0</accession>
<name>A0A9X3DEB0_9SPHI</name>
<dbReference type="GO" id="GO:0030638">
    <property type="term" value="P:polyketide metabolic process"/>
    <property type="evidence" value="ECO:0007669"/>
    <property type="project" value="InterPro"/>
</dbReference>
<dbReference type="RefSeq" id="WP_010600849.1">
    <property type="nucleotide sequence ID" value="NZ_JAPJUH010000002.1"/>
</dbReference>
<dbReference type="SUPFAM" id="SSF54427">
    <property type="entry name" value="NTF2-like"/>
    <property type="match status" value="1"/>
</dbReference>
<proteinExistence type="predicted"/>
<dbReference type="Pfam" id="PF07366">
    <property type="entry name" value="SnoaL"/>
    <property type="match status" value="1"/>
</dbReference>
<dbReference type="PANTHER" id="PTHR38436:SF1">
    <property type="entry name" value="ESTER CYCLASE"/>
    <property type="match status" value="1"/>
</dbReference>
<keyword evidence="2" id="KW-1185">Reference proteome</keyword>
<evidence type="ECO:0000313" key="1">
    <source>
        <dbReference type="EMBL" id="MCX3264540.1"/>
    </source>
</evidence>
<reference evidence="1" key="1">
    <citation type="submission" date="2022-11" db="EMBL/GenBank/DDBJ databases">
        <authorList>
            <person name="Graham C."/>
            <person name="Newman J.D."/>
        </authorList>
    </citation>
    <scope>NUCLEOTIDE SEQUENCE</scope>
    <source>
        <strain evidence="1">DSM 19486</strain>
    </source>
</reference>
<dbReference type="InterPro" id="IPR032710">
    <property type="entry name" value="NTF2-like_dom_sf"/>
</dbReference>
<sequence>MDNQVEKNKAICKVFFDELFNNANLDAIDQFVDSGVKVHKTFPWQREGAKAFYDTIEVFKLGFNDLKIRFDDVLGDGDKVVAKFTVSGTHKETFLNIPATGKKVEYEEVNIVRFRDEKIIEHWVVADTYSLMQTLTGGEVHQLI</sequence>
<dbReference type="Proteomes" id="UP001142592">
    <property type="component" value="Unassembled WGS sequence"/>
</dbReference>
<comment type="caution">
    <text evidence="1">The sequence shown here is derived from an EMBL/GenBank/DDBJ whole genome shotgun (WGS) entry which is preliminary data.</text>
</comment>